<gene>
    <name evidence="1" type="ORF">VAE063_950233</name>
</gene>
<evidence type="ECO:0000313" key="2">
    <source>
        <dbReference type="Proteomes" id="UP001152658"/>
    </source>
</evidence>
<name>A0ABM9FRD9_9VIBR</name>
<protein>
    <submittedName>
        <fullName evidence="1">Uncharacterized protein</fullName>
    </submittedName>
</protein>
<sequence>MQKYILQLFNIQYQILHIHIYTSHKFATTTQYAVITTKNI</sequence>
<dbReference type="Proteomes" id="UP001152658">
    <property type="component" value="Unassembled WGS sequence"/>
</dbReference>
<dbReference type="EMBL" id="CALYLK010000136">
    <property type="protein sequence ID" value="CAH8234352.1"/>
    <property type="molecule type" value="Genomic_DNA"/>
</dbReference>
<evidence type="ECO:0000313" key="1">
    <source>
        <dbReference type="EMBL" id="CAH8234352.1"/>
    </source>
</evidence>
<proteinExistence type="predicted"/>
<comment type="caution">
    <text evidence="1">The sequence shown here is derived from an EMBL/GenBank/DDBJ whole genome shotgun (WGS) entry which is preliminary data.</text>
</comment>
<keyword evidence="2" id="KW-1185">Reference proteome</keyword>
<organism evidence="1 2">
    <name type="scientific">Vibrio aestuarianus</name>
    <dbReference type="NCBI Taxonomy" id="28171"/>
    <lineage>
        <taxon>Bacteria</taxon>
        <taxon>Pseudomonadati</taxon>
        <taxon>Pseudomonadota</taxon>
        <taxon>Gammaproteobacteria</taxon>
        <taxon>Vibrionales</taxon>
        <taxon>Vibrionaceae</taxon>
        <taxon>Vibrio</taxon>
    </lineage>
</organism>
<accession>A0ABM9FRD9</accession>
<reference evidence="1" key="1">
    <citation type="submission" date="2022-06" db="EMBL/GenBank/DDBJ databases">
        <authorList>
            <person name="Goudenege D."/>
            <person name="Le Roux F."/>
        </authorList>
    </citation>
    <scope>NUCLEOTIDE SEQUENCE</scope>
    <source>
        <strain evidence="1">12-063</strain>
    </source>
</reference>